<dbReference type="EMBL" id="BLLF01000318">
    <property type="protein sequence ID" value="GFH10481.1"/>
    <property type="molecule type" value="Genomic_DNA"/>
</dbReference>
<reference evidence="1 2" key="1">
    <citation type="submission" date="2020-02" db="EMBL/GenBank/DDBJ databases">
        <title>Draft genome sequence of Haematococcus lacustris strain NIES-144.</title>
        <authorList>
            <person name="Morimoto D."/>
            <person name="Nakagawa S."/>
            <person name="Yoshida T."/>
            <person name="Sawayama S."/>
        </authorList>
    </citation>
    <scope>NUCLEOTIDE SEQUENCE [LARGE SCALE GENOMIC DNA]</scope>
    <source>
        <strain evidence="1 2">NIES-144</strain>
    </source>
</reference>
<accession>A0A699YLU3</accession>
<protein>
    <submittedName>
        <fullName evidence="1">Uncharacterized protein</fullName>
    </submittedName>
</protein>
<dbReference type="AlphaFoldDB" id="A0A699YLU3"/>
<name>A0A699YLU3_HAELA</name>
<evidence type="ECO:0000313" key="1">
    <source>
        <dbReference type="EMBL" id="GFH10481.1"/>
    </source>
</evidence>
<gene>
    <name evidence="1" type="ORF">HaLaN_05802</name>
</gene>
<sequence>MAWASLGGSDGSSKKCLAAATQGPTKGLVALFPHRVLPFVAFPYHASQDLRRHGATAETSGPLWMLSL</sequence>
<comment type="caution">
    <text evidence="1">The sequence shown here is derived from an EMBL/GenBank/DDBJ whole genome shotgun (WGS) entry which is preliminary data.</text>
</comment>
<organism evidence="1 2">
    <name type="scientific">Haematococcus lacustris</name>
    <name type="common">Green alga</name>
    <name type="synonym">Haematococcus pluvialis</name>
    <dbReference type="NCBI Taxonomy" id="44745"/>
    <lineage>
        <taxon>Eukaryota</taxon>
        <taxon>Viridiplantae</taxon>
        <taxon>Chlorophyta</taxon>
        <taxon>core chlorophytes</taxon>
        <taxon>Chlorophyceae</taxon>
        <taxon>CS clade</taxon>
        <taxon>Chlamydomonadales</taxon>
        <taxon>Haematococcaceae</taxon>
        <taxon>Haematococcus</taxon>
    </lineage>
</organism>
<keyword evidence="2" id="KW-1185">Reference proteome</keyword>
<dbReference type="Proteomes" id="UP000485058">
    <property type="component" value="Unassembled WGS sequence"/>
</dbReference>
<proteinExistence type="predicted"/>
<evidence type="ECO:0000313" key="2">
    <source>
        <dbReference type="Proteomes" id="UP000485058"/>
    </source>
</evidence>